<dbReference type="GO" id="GO:0005829">
    <property type="term" value="C:cytosol"/>
    <property type="evidence" value="ECO:0007669"/>
    <property type="project" value="TreeGrafter"/>
</dbReference>
<dbReference type="RefSeq" id="XP_007412511.1">
    <property type="nucleotide sequence ID" value="XM_007412449.1"/>
</dbReference>
<dbReference type="Proteomes" id="UP000001072">
    <property type="component" value="Unassembled WGS sequence"/>
</dbReference>
<dbReference type="OrthoDB" id="289038at2759"/>
<dbReference type="InterPro" id="IPR038765">
    <property type="entry name" value="Papain-like_cys_pep_sf"/>
</dbReference>
<dbReference type="InterPro" id="IPR028889">
    <property type="entry name" value="USP"/>
</dbReference>
<organism evidence="3">
    <name type="scientific">Melampsora larici-populina (strain 98AG31 / pathotype 3-4-7)</name>
    <name type="common">Poplar leaf rust fungus</name>
    <dbReference type="NCBI Taxonomy" id="747676"/>
    <lineage>
        <taxon>Eukaryota</taxon>
        <taxon>Fungi</taxon>
        <taxon>Dikarya</taxon>
        <taxon>Basidiomycota</taxon>
        <taxon>Pucciniomycotina</taxon>
        <taxon>Pucciniomycetes</taxon>
        <taxon>Pucciniales</taxon>
        <taxon>Melampsoraceae</taxon>
        <taxon>Melampsora</taxon>
    </lineage>
</organism>
<gene>
    <name evidence="2" type="ORF">MELLADRAFT_117128</name>
</gene>
<proteinExistence type="predicted"/>
<dbReference type="HOGENOM" id="CLU_008279_11_2_1"/>
<protein>
    <submittedName>
        <fullName evidence="2">Putative ubiquitin C-terminal hydrolase Ubp8</fullName>
    </submittedName>
</protein>
<dbReference type="KEGG" id="mlr:MELLADRAFT_117128"/>
<feature type="domain" description="USP" evidence="1">
    <location>
        <begin position="130"/>
        <end position="448"/>
    </location>
</feature>
<dbReference type="SUPFAM" id="SSF54001">
    <property type="entry name" value="Cysteine proteinases"/>
    <property type="match status" value="1"/>
</dbReference>
<dbReference type="STRING" id="747676.F4RTR0"/>
<dbReference type="GO" id="GO:0005634">
    <property type="term" value="C:nucleus"/>
    <property type="evidence" value="ECO:0007669"/>
    <property type="project" value="TreeGrafter"/>
</dbReference>
<dbReference type="AlphaFoldDB" id="F4RTR0"/>
<dbReference type="InterPro" id="IPR001394">
    <property type="entry name" value="Peptidase_C19_UCH"/>
</dbReference>
<dbReference type="FunCoup" id="F4RTR0">
    <property type="interactions" value="208"/>
</dbReference>
<dbReference type="eggNOG" id="KOG1867">
    <property type="taxonomic scope" value="Eukaryota"/>
</dbReference>
<evidence type="ECO:0000259" key="1">
    <source>
        <dbReference type="PROSITE" id="PS50235"/>
    </source>
</evidence>
<dbReference type="PROSITE" id="PS50235">
    <property type="entry name" value="USP_3"/>
    <property type="match status" value="1"/>
</dbReference>
<dbReference type="GeneID" id="18925954"/>
<name>F4RTR0_MELLP</name>
<dbReference type="Pfam" id="PF00443">
    <property type="entry name" value="UCH"/>
    <property type="match status" value="1"/>
</dbReference>
<accession>F4RTR0</accession>
<dbReference type="EMBL" id="GL883120">
    <property type="protein sequence ID" value="EGG04050.1"/>
    <property type="molecule type" value="Genomic_DNA"/>
</dbReference>
<dbReference type="GO" id="GO:0004843">
    <property type="term" value="F:cysteine-type deubiquitinase activity"/>
    <property type="evidence" value="ECO:0007669"/>
    <property type="project" value="InterPro"/>
</dbReference>
<dbReference type="GO" id="GO:0016579">
    <property type="term" value="P:protein deubiquitination"/>
    <property type="evidence" value="ECO:0007669"/>
    <property type="project" value="InterPro"/>
</dbReference>
<dbReference type="VEuPathDB" id="FungiDB:MELLADRAFT_117128"/>
<dbReference type="InterPro" id="IPR018200">
    <property type="entry name" value="USP_CS"/>
</dbReference>
<dbReference type="PROSITE" id="PS00973">
    <property type="entry name" value="USP_2"/>
    <property type="match status" value="1"/>
</dbReference>
<dbReference type="PANTHER" id="PTHR24006:SF937">
    <property type="entry name" value="UBIQUITIN CARBOXYL-TERMINAL HYDROLASE"/>
    <property type="match status" value="1"/>
</dbReference>
<dbReference type="Gene3D" id="3.90.70.10">
    <property type="entry name" value="Cysteine proteinases"/>
    <property type="match status" value="1"/>
</dbReference>
<dbReference type="InterPro" id="IPR050164">
    <property type="entry name" value="Peptidase_C19"/>
</dbReference>
<keyword evidence="2" id="KW-0378">Hydrolase</keyword>
<reference evidence="3" key="1">
    <citation type="journal article" date="2011" name="Proc. Natl. Acad. Sci. U.S.A.">
        <title>Obligate biotrophy features unraveled by the genomic analysis of rust fungi.</title>
        <authorList>
            <person name="Duplessis S."/>
            <person name="Cuomo C.A."/>
            <person name="Lin Y.-C."/>
            <person name="Aerts A."/>
            <person name="Tisserant E."/>
            <person name="Veneault-Fourrey C."/>
            <person name="Joly D.L."/>
            <person name="Hacquard S."/>
            <person name="Amselem J."/>
            <person name="Cantarel B.L."/>
            <person name="Chiu R."/>
            <person name="Coutinho P.M."/>
            <person name="Feau N."/>
            <person name="Field M."/>
            <person name="Frey P."/>
            <person name="Gelhaye E."/>
            <person name="Goldberg J."/>
            <person name="Grabherr M.G."/>
            <person name="Kodira C.D."/>
            <person name="Kohler A."/>
            <person name="Kuees U."/>
            <person name="Lindquist E.A."/>
            <person name="Lucas S.M."/>
            <person name="Mago R."/>
            <person name="Mauceli E."/>
            <person name="Morin E."/>
            <person name="Murat C."/>
            <person name="Pangilinan J.L."/>
            <person name="Park R."/>
            <person name="Pearson M."/>
            <person name="Quesneville H."/>
            <person name="Rouhier N."/>
            <person name="Sakthikumar S."/>
            <person name="Salamov A.A."/>
            <person name="Schmutz J."/>
            <person name="Selles B."/>
            <person name="Shapiro H."/>
            <person name="Tanguay P."/>
            <person name="Tuskan G.A."/>
            <person name="Henrissat B."/>
            <person name="Van de Peer Y."/>
            <person name="Rouze P."/>
            <person name="Ellis J.G."/>
            <person name="Dodds P.N."/>
            <person name="Schein J.E."/>
            <person name="Zhong S."/>
            <person name="Hamelin R.C."/>
            <person name="Grigoriev I.V."/>
            <person name="Szabo L.J."/>
            <person name="Martin F."/>
        </authorList>
    </citation>
    <scope>NUCLEOTIDE SEQUENCE [LARGE SCALE GENOMIC DNA]</scope>
    <source>
        <strain evidence="3">98AG31 / pathotype 3-4-7</strain>
    </source>
</reference>
<dbReference type="InParanoid" id="F4RTR0"/>
<dbReference type="PANTHER" id="PTHR24006">
    <property type="entry name" value="UBIQUITIN CARBOXYL-TERMINAL HYDROLASE"/>
    <property type="match status" value="1"/>
</dbReference>
<keyword evidence="3" id="KW-1185">Reference proteome</keyword>
<sequence>MNVSLECIESGSRLPFNLISFCSFCKSGIGIKLICLNCGGCFCYFKKTNHTTTNNHSKLNRCYELHHKKNSKCLLGLDMVCREFICLVCGDVIRPDDSELKVISKKLFSIKKPSLPSCLSRTTQHIFPPRGFSNLGKSCYMNAILQILLRIPEFQCYLLMDHHNRDRQHPSDEDPLCCTCELVNLLQGTVSGDRFKEITPVGFLYTLWMNSGDGEDFAGYKEGDAHECLLACLNQIHSTTQGSNPLDTTCHCPIHLLFRCELKSELICGNCNSTSHKVDPILDLSLEIAHLTHLDQLRLVDCLESFTTKEALKEKCYTCAECQMASPVTTKSLKISKLPHILCIQLKRFEHQVQGNSVKLDRFVQFPLMLDMKPYTVNPRNPNDPDQSGYFYKLTGIVRHQGSATSGHYQVIVCQDELYFSFSDANVTVMRLKDVLAVEAYILVYTSVSN</sequence>
<evidence type="ECO:0000313" key="2">
    <source>
        <dbReference type="EMBL" id="EGG04050.1"/>
    </source>
</evidence>
<evidence type="ECO:0000313" key="3">
    <source>
        <dbReference type="Proteomes" id="UP000001072"/>
    </source>
</evidence>